<dbReference type="Pfam" id="PF13400">
    <property type="entry name" value="Tad"/>
    <property type="match status" value="1"/>
</dbReference>
<keyword evidence="3" id="KW-1185">Reference proteome</keyword>
<evidence type="ECO:0000313" key="2">
    <source>
        <dbReference type="EMBL" id="BDV33456.1"/>
    </source>
</evidence>
<evidence type="ECO:0000313" key="3">
    <source>
        <dbReference type="Proteomes" id="UP001317629"/>
    </source>
</evidence>
<protein>
    <recommendedName>
        <fullName evidence="1">Putative Flp pilus-assembly TadG-like N-terminal domain-containing protein</fullName>
    </recommendedName>
</protein>
<dbReference type="Proteomes" id="UP001317629">
    <property type="component" value="Chromosome"/>
</dbReference>
<name>A0ABM8E6E0_9HYPH</name>
<dbReference type="EMBL" id="AP027142">
    <property type="protein sequence ID" value="BDV33456.1"/>
    <property type="molecule type" value="Genomic_DNA"/>
</dbReference>
<organism evidence="2 3">
    <name type="scientific">Methylocystis iwaonis</name>
    <dbReference type="NCBI Taxonomy" id="2885079"/>
    <lineage>
        <taxon>Bacteria</taxon>
        <taxon>Pseudomonadati</taxon>
        <taxon>Pseudomonadota</taxon>
        <taxon>Alphaproteobacteria</taxon>
        <taxon>Hyphomicrobiales</taxon>
        <taxon>Methylocystaceae</taxon>
        <taxon>Methylocystis</taxon>
    </lineage>
</organism>
<evidence type="ECO:0000259" key="1">
    <source>
        <dbReference type="Pfam" id="PF13400"/>
    </source>
</evidence>
<accession>A0ABM8E6E0</accession>
<feature type="domain" description="Putative Flp pilus-assembly TadG-like N-terminal" evidence="1">
    <location>
        <begin position="2"/>
        <end position="43"/>
    </location>
</feature>
<gene>
    <name evidence="2" type="ORF">SS37A_09850</name>
</gene>
<sequence length="392" mass="39582">MIFALAAVPVMASIGAALDLASASMLKSRLQHAVDEAALVAARNASLTQAARQQLAQSSVITNMGSAASGLSLTVSETEPSAGLYQVNGALVVPTTVMRIVNINSTTVSAKAAASLGTAGAASSNSVCLLALSTTASPGLLANSSVVIDAPTCEIDVASKGWPAATFNGGDSFSVSKLCVAGTQILNNAGSIPALSTGCPVVSDPFAGKLPAVSVGACTVSNQNYSGNVTLNPGVYCGGFNFNGSGTVTFNPGLYVFKGVGWNMNSGWTMNGNGVTFYFADSSYMQINSGVTANLTAPTSGTYANILMYEPVGLAQSGFTINGQAGHSFQGLIYLPSRNITFNSMSNVTSDALTIVVNSVILNTLNWSFKSSAYSIAGAGGSSGGAVPRLVN</sequence>
<proteinExistence type="predicted"/>
<reference evidence="2 3" key="1">
    <citation type="journal article" date="2023" name="Int. J. Syst. Evol. Microbiol.">
        <title>Methylocystis iwaonis sp. nov., a type II methane-oxidizing bacterium from surface soil of a rice paddy field in Japan, and emended description of the genus Methylocystis (ex Whittenbury et al. 1970) Bowman et al. 1993.</title>
        <authorList>
            <person name="Kaise H."/>
            <person name="Sawadogo J.B."/>
            <person name="Alam M.S."/>
            <person name="Ueno C."/>
            <person name="Dianou D."/>
            <person name="Shinjo R."/>
            <person name="Asakawa S."/>
        </authorList>
    </citation>
    <scope>NUCLEOTIDE SEQUENCE [LARGE SCALE GENOMIC DNA]</scope>
    <source>
        <strain evidence="2 3">SS37A-Re</strain>
    </source>
</reference>
<dbReference type="InterPro" id="IPR028087">
    <property type="entry name" value="Tad_N"/>
</dbReference>